<evidence type="ECO:0000313" key="1">
    <source>
        <dbReference type="EMBL" id="NIJ44290.1"/>
    </source>
</evidence>
<evidence type="ECO:0000313" key="2">
    <source>
        <dbReference type="Proteomes" id="UP000745859"/>
    </source>
</evidence>
<organism evidence="1 2">
    <name type="scientific">Wenyingzhuangia heitensis</name>
    <dbReference type="NCBI Taxonomy" id="1487859"/>
    <lineage>
        <taxon>Bacteria</taxon>
        <taxon>Pseudomonadati</taxon>
        <taxon>Bacteroidota</taxon>
        <taxon>Flavobacteriia</taxon>
        <taxon>Flavobacteriales</taxon>
        <taxon>Flavobacteriaceae</taxon>
        <taxon>Wenyingzhuangia</taxon>
    </lineage>
</organism>
<sequence>MKNILYILAIITFTGTQAQSLNYTDLGVLFSSESTIGTARFVGLNGAMGAVGGDLSATQKNPAGAAIFNHGQFSITGGVHNYKNSNNYYGSSTQNKSSDFNLDQIGGAFVFNDINSYSGWRKVVFSVNYQRTNNFYTRDYFEGNGGYASFYRHPNAPGYHENEDLDTSEHFENAQSQSLHNLIDGKSSKFSFSLAGQYNEHVYLGLGLNFHSLSLYQTTELNELNEDNTGYLLDGLSIQNNSQTADGFSINAGVILKPIHQLRLGLSIASPTWYYNVLEEYDVTELIANIPDKGINAADPYRDNSYLEYSLSTPSKLTASAAVVLGKLGFINIDYTYKVYNSLNLDGLPEFKDDNQYFTNALQNTNNIVIGAEIRLGNLNLRGGAGYEQSPFKENLDPNYVDIIRLGNKYSGSLGAGYRFGNSILDLAYRATKQNNEYDLYDGDKANPATIDNKNTNLSITYTYIF</sequence>
<name>A0ABX0U934_9FLAO</name>
<protein>
    <recommendedName>
        <fullName evidence="3">Outer membrane protein transport protein (OMPP1/FadL/TodX)</fullName>
    </recommendedName>
</protein>
<dbReference type="RefSeq" id="WP_167184011.1">
    <property type="nucleotide sequence ID" value="NZ_JAASQL010000001.1"/>
</dbReference>
<dbReference type="SUPFAM" id="SSF56935">
    <property type="entry name" value="Porins"/>
    <property type="match status" value="1"/>
</dbReference>
<dbReference type="Proteomes" id="UP000745859">
    <property type="component" value="Unassembled WGS sequence"/>
</dbReference>
<keyword evidence="2" id="KW-1185">Reference proteome</keyword>
<comment type="caution">
    <text evidence="1">The sequence shown here is derived from an EMBL/GenBank/DDBJ whole genome shotgun (WGS) entry which is preliminary data.</text>
</comment>
<evidence type="ECO:0008006" key="3">
    <source>
        <dbReference type="Google" id="ProtNLM"/>
    </source>
</evidence>
<dbReference type="Gene3D" id="2.40.160.60">
    <property type="entry name" value="Outer membrane protein transport protein (OMPP1/FadL/TodX)"/>
    <property type="match status" value="1"/>
</dbReference>
<reference evidence="1 2" key="1">
    <citation type="submission" date="2020-03" db="EMBL/GenBank/DDBJ databases">
        <title>Genomic Encyclopedia of Type Strains, Phase IV (KMG-IV): sequencing the most valuable type-strain genomes for metagenomic binning, comparative biology and taxonomic classification.</title>
        <authorList>
            <person name="Goeker M."/>
        </authorList>
    </citation>
    <scope>NUCLEOTIDE SEQUENCE [LARGE SCALE GENOMIC DNA]</scope>
    <source>
        <strain evidence="1 2">DSM 101599</strain>
    </source>
</reference>
<dbReference type="EMBL" id="JAASQL010000001">
    <property type="protein sequence ID" value="NIJ44290.1"/>
    <property type="molecule type" value="Genomic_DNA"/>
</dbReference>
<accession>A0ABX0U934</accession>
<proteinExistence type="predicted"/>
<gene>
    <name evidence="1" type="ORF">FHR24_000729</name>
</gene>